<comment type="caution">
    <text evidence="3">The sequence shown here is derived from an EMBL/GenBank/DDBJ whole genome shotgun (WGS) entry which is preliminary data.</text>
</comment>
<organism evidence="3 4">
    <name type="scientific">Pycnoporus cinnabarinus</name>
    <name type="common">Cinnabar-red polypore</name>
    <name type="synonym">Trametes cinnabarina</name>
    <dbReference type="NCBI Taxonomy" id="5643"/>
    <lineage>
        <taxon>Eukaryota</taxon>
        <taxon>Fungi</taxon>
        <taxon>Dikarya</taxon>
        <taxon>Basidiomycota</taxon>
        <taxon>Agaricomycotina</taxon>
        <taxon>Agaricomycetes</taxon>
        <taxon>Polyporales</taxon>
        <taxon>Polyporaceae</taxon>
        <taxon>Trametes</taxon>
    </lineage>
</organism>
<dbReference type="OrthoDB" id="5211809at2759"/>
<keyword evidence="1" id="KW-0472">Membrane</keyword>
<keyword evidence="4" id="KW-1185">Reference proteome</keyword>
<feature type="transmembrane region" description="Helical" evidence="1">
    <location>
        <begin position="33"/>
        <end position="66"/>
    </location>
</feature>
<reference evidence="3" key="1">
    <citation type="submission" date="2014-01" db="EMBL/GenBank/DDBJ databases">
        <title>The genome of the white-rot fungus Pycnoporus cinnabarinus: a basidiomycete model with a versatile arsenal for lignocellulosic biomass breakdown.</title>
        <authorList>
            <person name="Levasseur A."/>
            <person name="Lomascolo A."/>
            <person name="Ruiz-Duenas F.J."/>
            <person name="Uzan E."/>
            <person name="Piumi F."/>
            <person name="Kues U."/>
            <person name="Ram A.F.J."/>
            <person name="Murat C."/>
            <person name="Haon M."/>
            <person name="Benoit I."/>
            <person name="Arfi Y."/>
            <person name="Chevret D."/>
            <person name="Drula E."/>
            <person name="Kwon M.J."/>
            <person name="Gouret P."/>
            <person name="Lesage-Meessen L."/>
            <person name="Lombard V."/>
            <person name="Mariette J."/>
            <person name="Noirot C."/>
            <person name="Park J."/>
            <person name="Patyshakuliyeva A."/>
            <person name="Wieneger R.A.B."/>
            <person name="Wosten H.A.B."/>
            <person name="Martin F."/>
            <person name="Coutinho P.M."/>
            <person name="de Vries R."/>
            <person name="Martinez A.T."/>
            <person name="Klopp C."/>
            <person name="Pontarotti P."/>
            <person name="Henrissat B."/>
            <person name="Record E."/>
        </authorList>
    </citation>
    <scope>NUCLEOTIDE SEQUENCE [LARGE SCALE GENOMIC DNA]</scope>
    <source>
        <strain evidence="3">BRFM137</strain>
    </source>
</reference>
<gene>
    <name evidence="3" type="ORF">BN946_scf184939.g20</name>
</gene>
<protein>
    <submittedName>
        <fullName evidence="3">Uncharacterized protein</fullName>
    </submittedName>
</protein>
<evidence type="ECO:0000256" key="2">
    <source>
        <dbReference type="SAM" id="SignalP"/>
    </source>
</evidence>
<name>A0A060SC86_PYCCI</name>
<evidence type="ECO:0000256" key="1">
    <source>
        <dbReference type="SAM" id="Phobius"/>
    </source>
</evidence>
<evidence type="ECO:0000313" key="4">
    <source>
        <dbReference type="Proteomes" id="UP000029665"/>
    </source>
</evidence>
<keyword evidence="1" id="KW-1133">Transmembrane helix</keyword>
<dbReference type="HOGENOM" id="CLU_2074327_0_0_1"/>
<dbReference type="EMBL" id="CCBP010000107">
    <property type="protein sequence ID" value="CDO71796.1"/>
    <property type="molecule type" value="Genomic_DNA"/>
</dbReference>
<dbReference type="Proteomes" id="UP000029665">
    <property type="component" value="Unassembled WGS sequence"/>
</dbReference>
<sequence length="118" mass="12935">MLTILASFLVVCVFASYASTSFALRAAKPMYGIYPSLVAAMLVGGVYALICYLPAMLAVGCFAYLFDTDIRQGGTVPPGLQPARHDDSRYLDVLRSLLRDGADTTRSRSSSHRYTSWR</sequence>
<accession>A0A060SC86</accession>
<dbReference type="AlphaFoldDB" id="A0A060SC86"/>
<feature type="signal peptide" evidence="2">
    <location>
        <begin position="1"/>
        <end position="23"/>
    </location>
</feature>
<feature type="chain" id="PRO_5001587050" evidence="2">
    <location>
        <begin position="24"/>
        <end position="118"/>
    </location>
</feature>
<keyword evidence="2" id="KW-0732">Signal</keyword>
<keyword evidence="1" id="KW-0812">Transmembrane</keyword>
<proteinExistence type="predicted"/>
<evidence type="ECO:0000313" key="3">
    <source>
        <dbReference type="EMBL" id="CDO71796.1"/>
    </source>
</evidence>